<sequence>MRQWTREQKAAIEARGSNLLIAAAAGSGKTAVLVERIIKIILQDKMDIDKLLIVTFTNAAAGEMRERIADAIVKELEKKNDNEEHLRRQMTLLNKASIMTVHAFCIEVVKKHFHFIDIDPTFRIGDITEIDILQLEALEELLEEEYEKNNDTFIELVEAFGGTKEDEPLQNLILKIYRFIQSQPKPYQWLREKAEAFHVDLENFEQTPWVDTMKESIFMGLKAALDLLKEAEEICNKPQGPYKYLEAIQDDLRQIEGLKQSLREGIRIFYRDIEGFKHKSFSRGKQEVDEVLKEAVKDLRDKSKDIIKTIKKDVFLLSPEEYVEDLKALHPLMIYLYDMVVSFEKIYGEKKRERGIVDFNDLEHYALEILENEKAAREYRDRFQYIFIDEYQDSNIVQETLIGFIKREDNLFMVGDVKQSIYRFRLADPTLFIDKYEAYQLEEDALYRKIHLAKNFRSRGEILDGVNFIFHHIMSKALGEIDYNEEAYLYQGGNFEAIEDASIEVNIIEKDFETEEELEEELEELEDIEVEAALVAKRIRELLKEKIYDPEEKRYRNVIYKDIVILMRTTQNWAQTFLETLTAENIPVYADVNAGYFEAVEISMFMNLLKIIDNKRQDLPLLSVMRSPIGKFTVEELIEIRICRKEVSFFDALLTYIESYENSLTIKIKGFLADLSRWADEARFMKTNELIWKLFIDTGYFYYVGAMPGGKQKQANLRLLLNRASQFEKTSVKGLFGFIKFIEKLESSKGDMGVAKVLGEKDNVVRIMSVHKSKGLEFPVVILAGMGKNFNLRDVHADLLLHKDLGLGPKFTDIKLRTYRDTIAKLAMKNKIKIESLSEEMRILYVALTRAVDKLILVGSTKKLSKQVEKWSKNMNTYMLTSARNYLDWIGMVLTKHPKGEALRERAEIKMDMNKLLEDKAKFTVHLLSRKDIGIEKLEKTDRQEEIKEKLRNYHGEDLTPYKNKIDHILNWKYPHIAATTIPSKLSVSEIKKSKVAAMEKMGYKIPTLVRKPKFLESTKNFTAAELGTILHFVLQHLDLREIEKNNNIKEQLQWMVAKELLTEEESLTVDVEKIGNYFDSELGRRMLKAEKVYREVPFNIKKKAKDVIEGLEECEETLLVQGVIDCYFQEEDRLVLVDYKSDRVVNTCEEIKKKYEVQLELYREALEKITGKNIKESYLYLFDRDEAVKL</sequence>
<evidence type="ECO:0000256" key="3">
    <source>
        <dbReference type="ARBA" id="ARBA00022763"/>
    </source>
</evidence>
<dbReference type="GO" id="GO:0016887">
    <property type="term" value="F:ATP hydrolysis activity"/>
    <property type="evidence" value="ECO:0007669"/>
    <property type="project" value="RHEA"/>
</dbReference>
<keyword evidence="6 13" id="KW-0269">Exonuclease</keyword>
<dbReference type="HAMAP" id="MF_01451">
    <property type="entry name" value="AddA"/>
    <property type="match status" value="1"/>
</dbReference>
<dbReference type="SUPFAM" id="SSF52980">
    <property type="entry name" value="Restriction endonuclease-like"/>
    <property type="match status" value="1"/>
</dbReference>
<keyword evidence="9 13" id="KW-0234">DNA repair</keyword>
<comment type="subunit">
    <text evidence="13">Heterodimer of AddA and AddB/RexB.</text>
</comment>
<dbReference type="InterPro" id="IPR011335">
    <property type="entry name" value="Restrct_endonuc-II-like"/>
</dbReference>
<dbReference type="InterPro" id="IPR000212">
    <property type="entry name" value="DNA_helicase_UvrD/REP"/>
</dbReference>
<dbReference type="GO" id="GO:0005829">
    <property type="term" value="C:cytosol"/>
    <property type="evidence" value="ECO:0007669"/>
    <property type="project" value="TreeGrafter"/>
</dbReference>
<evidence type="ECO:0000256" key="7">
    <source>
        <dbReference type="ARBA" id="ARBA00022840"/>
    </source>
</evidence>
<dbReference type="GO" id="GO:0003690">
    <property type="term" value="F:double-stranded DNA binding"/>
    <property type="evidence" value="ECO:0007669"/>
    <property type="project" value="UniProtKB-UniRule"/>
</dbReference>
<keyword evidence="5 13" id="KW-0347">Helicase</keyword>
<dbReference type="InterPro" id="IPR027417">
    <property type="entry name" value="P-loop_NTPase"/>
</dbReference>
<organism evidence="14 15">
    <name type="scientific">Clostridium aceticum</name>
    <dbReference type="NCBI Taxonomy" id="84022"/>
    <lineage>
        <taxon>Bacteria</taxon>
        <taxon>Bacillati</taxon>
        <taxon>Bacillota</taxon>
        <taxon>Clostridia</taxon>
        <taxon>Eubacteriales</taxon>
        <taxon>Clostridiaceae</taxon>
        <taxon>Clostridium</taxon>
    </lineage>
</organism>
<protein>
    <recommendedName>
        <fullName evidence="13">ATP-dependent helicase/nuclease subunit A</fullName>
        <ecNumber evidence="13">3.1.-.-</ecNumber>
        <ecNumber evidence="13">5.6.2.4</ecNumber>
    </recommendedName>
    <alternativeName>
        <fullName evidence="13">ATP-dependent helicase/nuclease AddA</fullName>
    </alternativeName>
    <alternativeName>
        <fullName evidence="13">DNA 3'-5' helicase AddA</fullName>
    </alternativeName>
</protein>
<evidence type="ECO:0000256" key="2">
    <source>
        <dbReference type="ARBA" id="ARBA00022741"/>
    </source>
</evidence>
<reference evidence="14 15" key="1">
    <citation type="submission" date="2014-10" db="EMBL/GenBank/DDBJ databases">
        <title>Genome sequence of Clostridium aceticum DSM 1496.</title>
        <authorList>
            <person name="Poehlein A."/>
            <person name="Schiel-Bengelsdorf B."/>
            <person name="Gottschalk G."/>
            <person name="Duerre P."/>
            <person name="Daniel R."/>
        </authorList>
    </citation>
    <scope>NUCLEOTIDE SEQUENCE [LARGE SCALE GENOMIC DNA]</scope>
    <source>
        <strain evidence="14 15">DSM 1496</strain>
    </source>
</reference>
<keyword evidence="2 13" id="KW-0547">Nucleotide-binding</keyword>
<comment type="function">
    <text evidence="13">The heterodimer acts as both an ATP-dependent DNA helicase and an ATP-dependent, dual-direction single-stranded exonuclease. Recognizes the chi site generating a DNA molecule suitable for the initiation of homologous recombination. The AddA nuclease domain is required for chi fragment generation; this subunit has the helicase and 3' -&gt; 5' nuclease activities.</text>
</comment>
<keyword evidence="8 13" id="KW-0238">DNA-binding</keyword>
<dbReference type="GO" id="GO:0043138">
    <property type="term" value="F:3'-5' DNA helicase activity"/>
    <property type="evidence" value="ECO:0007669"/>
    <property type="project" value="UniProtKB-UniRule"/>
</dbReference>
<evidence type="ECO:0000256" key="9">
    <source>
        <dbReference type="ARBA" id="ARBA00023204"/>
    </source>
</evidence>
<dbReference type="EMBL" id="CP009687">
    <property type="protein sequence ID" value="AKL96784.1"/>
    <property type="molecule type" value="Genomic_DNA"/>
</dbReference>
<dbReference type="FunFam" id="3.40.50.300:FF:001236">
    <property type="entry name" value="ATP-dependent helicase/nuclease subunit A"/>
    <property type="match status" value="1"/>
</dbReference>
<keyword evidence="15" id="KW-1185">Reference proteome</keyword>
<dbReference type="InterPro" id="IPR011604">
    <property type="entry name" value="PDDEXK-like_dom_sf"/>
</dbReference>
<accession>A0A0D8IB73</accession>
<keyword evidence="3 13" id="KW-0227">DNA damage</keyword>
<gene>
    <name evidence="13 14" type="primary">addA</name>
    <name evidence="14" type="ORF">CACET_c33400</name>
</gene>
<evidence type="ECO:0000256" key="1">
    <source>
        <dbReference type="ARBA" id="ARBA00022722"/>
    </source>
</evidence>
<dbReference type="Gene3D" id="1.10.274.50">
    <property type="match status" value="1"/>
</dbReference>
<dbReference type="NCBIfam" id="TIGR02785">
    <property type="entry name" value="addA_Gpos"/>
    <property type="match status" value="1"/>
</dbReference>
<evidence type="ECO:0000313" key="15">
    <source>
        <dbReference type="Proteomes" id="UP000035704"/>
    </source>
</evidence>
<dbReference type="Pfam" id="PF00580">
    <property type="entry name" value="UvrD-helicase"/>
    <property type="match status" value="1"/>
</dbReference>
<dbReference type="PROSITE" id="PS51217">
    <property type="entry name" value="UVRD_HELICASE_CTER"/>
    <property type="match status" value="1"/>
</dbReference>
<keyword evidence="10 13" id="KW-0413">Isomerase</keyword>
<evidence type="ECO:0000256" key="13">
    <source>
        <dbReference type="HAMAP-Rule" id="MF_01451"/>
    </source>
</evidence>
<dbReference type="STRING" id="84022.CACET_c33400"/>
<proteinExistence type="inferred from homology"/>
<dbReference type="PROSITE" id="PS51198">
    <property type="entry name" value="UVRD_HELICASE_ATP_BIND"/>
    <property type="match status" value="1"/>
</dbReference>
<dbReference type="GO" id="GO:0000724">
    <property type="term" value="P:double-strand break repair via homologous recombination"/>
    <property type="evidence" value="ECO:0007669"/>
    <property type="project" value="UniProtKB-UniRule"/>
</dbReference>
<evidence type="ECO:0000256" key="11">
    <source>
        <dbReference type="ARBA" id="ARBA00034617"/>
    </source>
</evidence>
<dbReference type="RefSeq" id="WP_044824214.1">
    <property type="nucleotide sequence ID" value="NZ_CP009687.1"/>
</dbReference>
<evidence type="ECO:0000256" key="8">
    <source>
        <dbReference type="ARBA" id="ARBA00023125"/>
    </source>
</evidence>
<dbReference type="InterPro" id="IPR014152">
    <property type="entry name" value="AddA"/>
</dbReference>
<keyword evidence="4 13" id="KW-0378">Hydrolase</keyword>
<dbReference type="Pfam" id="PF12705">
    <property type="entry name" value="PDDEXK_1"/>
    <property type="match status" value="1"/>
</dbReference>
<comment type="catalytic activity">
    <reaction evidence="11 13">
        <text>Couples ATP hydrolysis with the unwinding of duplex DNA by translocating in the 3'-5' direction.</text>
        <dbReference type="EC" id="5.6.2.4"/>
    </reaction>
</comment>
<comment type="similarity">
    <text evidence="13">Belongs to the helicase family. AddA subfamily.</text>
</comment>
<dbReference type="InterPro" id="IPR014016">
    <property type="entry name" value="UvrD-like_ATP-bd"/>
</dbReference>
<dbReference type="Proteomes" id="UP000035704">
    <property type="component" value="Chromosome"/>
</dbReference>
<dbReference type="AlphaFoldDB" id="A0A0D8IB73"/>
<evidence type="ECO:0000256" key="12">
    <source>
        <dbReference type="ARBA" id="ARBA00048988"/>
    </source>
</evidence>
<dbReference type="PANTHER" id="PTHR11070:SF48">
    <property type="entry name" value="ATP-DEPENDENT HELICASE_NUCLEASE SUBUNIT A"/>
    <property type="match status" value="1"/>
</dbReference>
<evidence type="ECO:0000313" key="14">
    <source>
        <dbReference type="EMBL" id="AKL96784.1"/>
    </source>
</evidence>
<dbReference type="SUPFAM" id="SSF52540">
    <property type="entry name" value="P-loop containing nucleoside triphosphate hydrolases"/>
    <property type="match status" value="1"/>
</dbReference>
<name>A0A0D8IB73_9CLOT</name>
<dbReference type="InterPro" id="IPR014017">
    <property type="entry name" value="DNA_helicase_UvrD-like_C"/>
</dbReference>
<dbReference type="OrthoDB" id="9810135at2"/>
<evidence type="ECO:0000256" key="10">
    <source>
        <dbReference type="ARBA" id="ARBA00023235"/>
    </source>
</evidence>
<evidence type="ECO:0000256" key="6">
    <source>
        <dbReference type="ARBA" id="ARBA00022839"/>
    </source>
</evidence>
<dbReference type="Gene3D" id="3.90.320.10">
    <property type="match status" value="1"/>
</dbReference>
<dbReference type="Gene3D" id="3.40.50.300">
    <property type="entry name" value="P-loop containing nucleotide triphosphate hydrolases"/>
    <property type="match status" value="4"/>
</dbReference>
<dbReference type="PATRIC" id="fig|84022.5.peg.3531"/>
<dbReference type="EC" id="5.6.2.4" evidence="13"/>
<evidence type="ECO:0000256" key="5">
    <source>
        <dbReference type="ARBA" id="ARBA00022806"/>
    </source>
</evidence>
<comment type="cofactor">
    <cofactor evidence="13">
        <name>Mg(2+)</name>
        <dbReference type="ChEBI" id="CHEBI:18420"/>
    </cofactor>
</comment>
<evidence type="ECO:0000256" key="4">
    <source>
        <dbReference type="ARBA" id="ARBA00022801"/>
    </source>
</evidence>
<keyword evidence="1 13" id="KW-0540">Nuclease</keyword>
<comment type="catalytic activity">
    <reaction evidence="12 13">
        <text>ATP + H2O = ADP + phosphate + H(+)</text>
        <dbReference type="Rhea" id="RHEA:13065"/>
        <dbReference type="ChEBI" id="CHEBI:15377"/>
        <dbReference type="ChEBI" id="CHEBI:15378"/>
        <dbReference type="ChEBI" id="CHEBI:30616"/>
        <dbReference type="ChEBI" id="CHEBI:43474"/>
        <dbReference type="ChEBI" id="CHEBI:456216"/>
        <dbReference type="EC" id="5.6.2.4"/>
    </reaction>
</comment>
<dbReference type="GO" id="GO:0005524">
    <property type="term" value="F:ATP binding"/>
    <property type="evidence" value="ECO:0007669"/>
    <property type="project" value="UniProtKB-UniRule"/>
</dbReference>
<dbReference type="GO" id="GO:0033202">
    <property type="term" value="C:DNA helicase complex"/>
    <property type="evidence" value="ECO:0007669"/>
    <property type="project" value="TreeGrafter"/>
</dbReference>
<dbReference type="PANTHER" id="PTHR11070">
    <property type="entry name" value="UVRD / RECB / PCRA DNA HELICASE FAMILY MEMBER"/>
    <property type="match status" value="1"/>
</dbReference>
<dbReference type="InterPro" id="IPR038726">
    <property type="entry name" value="PDDEXK_AddAB-type"/>
</dbReference>
<dbReference type="CDD" id="cd17932">
    <property type="entry name" value="DEXQc_UvrD"/>
    <property type="match status" value="1"/>
</dbReference>
<dbReference type="GO" id="GO:0008408">
    <property type="term" value="F:3'-5' exonuclease activity"/>
    <property type="evidence" value="ECO:0007669"/>
    <property type="project" value="UniProtKB-UniRule"/>
</dbReference>
<dbReference type="Pfam" id="PF13361">
    <property type="entry name" value="UvrD_C"/>
    <property type="match status" value="1"/>
</dbReference>
<dbReference type="EC" id="3.1.-.-" evidence="13"/>
<dbReference type="KEGG" id="cace:CACET_c33400"/>
<keyword evidence="7 13" id="KW-0067">ATP-binding</keyword>